<keyword evidence="3" id="KW-0964">Secreted</keyword>
<comment type="subcellular location">
    <subcellularLocation>
        <location evidence="1">Secreted</location>
    </subcellularLocation>
</comment>
<organism evidence="5 6">
    <name type="scientific">Electrophorus voltai</name>
    <dbReference type="NCBI Taxonomy" id="2609070"/>
    <lineage>
        <taxon>Eukaryota</taxon>
        <taxon>Metazoa</taxon>
        <taxon>Chordata</taxon>
        <taxon>Craniata</taxon>
        <taxon>Vertebrata</taxon>
        <taxon>Euteleostomi</taxon>
        <taxon>Actinopterygii</taxon>
        <taxon>Neopterygii</taxon>
        <taxon>Teleostei</taxon>
        <taxon>Ostariophysi</taxon>
        <taxon>Gymnotiformes</taxon>
        <taxon>Gymnotoidei</taxon>
        <taxon>Gymnotidae</taxon>
        <taxon>Electrophorus</taxon>
    </lineage>
</organism>
<sequence length="137" mass="15581">MDMAINVGDEPFDSHREFFQRSRQTEGILNTMTSERLLILTVTCYFLIWFVTCDDFVEIRSTEDDIKAQEEKELIEALQEVLEKLRNKQNPSTEKRLGWIPSCDAGEHCAVRKGARIGKVCSCPGGTVCSFSILKCL</sequence>
<evidence type="ECO:0000256" key="4">
    <source>
        <dbReference type="ARBA" id="ARBA00023157"/>
    </source>
</evidence>
<dbReference type="Gene3D" id="4.10.40.30">
    <property type="entry name" value="CART, C-terminal domain"/>
    <property type="match status" value="1"/>
</dbReference>
<dbReference type="PANTHER" id="PTHR16655">
    <property type="entry name" value="COCAINE AND AMPHETAMINE REGULATED TRANSCRIPT PROTEIN"/>
    <property type="match status" value="1"/>
</dbReference>
<comment type="caution">
    <text evidence="5">The sequence shown here is derived from an EMBL/GenBank/DDBJ whole genome shotgun (WGS) entry which is preliminary data.</text>
</comment>
<reference evidence="5" key="1">
    <citation type="submission" date="2023-03" db="EMBL/GenBank/DDBJ databases">
        <title>Electrophorus voltai genome.</title>
        <authorList>
            <person name="Bian C."/>
        </authorList>
    </citation>
    <scope>NUCLEOTIDE SEQUENCE</scope>
    <source>
        <strain evidence="5">CB-2022</strain>
        <tissue evidence="5">Muscle</tissue>
    </source>
</reference>
<dbReference type="Pfam" id="PF06373">
    <property type="entry name" value="CART"/>
    <property type="match status" value="1"/>
</dbReference>
<dbReference type="GO" id="GO:0032099">
    <property type="term" value="P:negative regulation of appetite"/>
    <property type="evidence" value="ECO:0007669"/>
    <property type="project" value="InterPro"/>
</dbReference>
<evidence type="ECO:0008006" key="7">
    <source>
        <dbReference type="Google" id="ProtNLM"/>
    </source>
</evidence>
<evidence type="ECO:0000256" key="2">
    <source>
        <dbReference type="ARBA" id="ARBA00005294"/>
    </source>
</evidence>
<dbReference type="PANTHER" id="PTHR16655:SF4">
    <property type="entry name" value="COCAINE- AND AMPHETAMINE-REGULATED TRANSCRIPT PROTEIN"/>
    <property type="match status" value="1"/>
</dbReference>
<dbReference type="EMBL" id="JAROKS010000002">
    <property type="protein sequence ID" value="KAK1805866.1"/>
    <property type="molecule type" value="Genomic_DNA"/>
</dbReference>
<proteinExistence type="inferred from homology"/>
<dbReference type="Proteomes" id="UP001239994">
    <property type="component" value="Unassembled WGS sequence"/>
</dbReference>
<dbReference type="InterPro" id="IPR009106">
    <property type="entry name" value="CART"/>
</dbReference>
<comment type="similarity">
    <text evidence="2">Belongs to the CART family.</text>
</comment>
<evidence type="ECO:0000313" key="5">
    <source>
        <dbReference type="EMBL" id="KAK1805866.1"/>
    </source>
</evidence>
<evidence type="ECO:0000313" key="6">
    <source>
        <dbReference type="Proteomes" id="UP001239994"/>
    </source>
</evidence>
<accession>A0AAD8ZVF1</accession>
<protein>
    <recommendedName>
        <fullName evidence="7">Cocaine- and amphetamine-regulated transcript protein</fullName>
    </recommendedName>
</protein>
<evidence type="ECO:0000256" key="3">
    <source>
        <dbReference type="ARBA" id="ARBA00022525"/>
    </source>
</evidence>
<dbReference type="GO" id="GO:0009267">
    <property type="term" value="P:cellular response to starvation"/>
    <property type="evidence" value="ECO:0007669"/>
    <property type="project" value="InterPro"/>
</dbReference>
<dbReference type="GO" id="GO:0007186">
    <property type="term" value="P:G protein-coupled receptor signaling pathway"/>
    <property type="evidence" value="ECO:0007669"/>
    <property type="project" value="InterPro"/>
</dbReference>
<dbReference type="GO" id="GO:0005615">
    <property type="term" value="C:extracellular space"/>
    <property type="evidence" value="ECO:0007669"/>
    <property type="project" value="InterPro"/>
</dbReference>
<dbReference type="InterPro" id="IPR036722">
    <property type="entry name" value="CART_C_sf"/>
</dbReference>
<dbReference type="GO" id="GO:0008343">
    <property type="term" value="P:adult feeding behavior"/>
    <property type="evidence" value="ECO:0007669"/>
    <property type="project" value="InterPro"/>
</dbReference>
<name>A0AAD8ZVF1_9TELE</name>
<dbReference type="GO" id="GO:0005184">
    <property type="term" value="F:neuropeptide hormone activity"/>
    <property type="evidence" value="ECO:0007669"/>
    <property type="project" value="InterPro"/>
</dbReference>
<dbReference type="SUPFAM" id="SSF64546">
    <property type="entry name" value="Satiety factor CART (cocaine and amphetamine regulated transcript)"/>
    <property type="match status" value="1"/>
</dbReference>
<keyword evidence="6" id="KW-1185">Reference proteome</keyword>
<keyword evidence="4" id="KW-1015">Disulfide bond</keyword>
<dbReference type="CDD" id="cd22741">
    <property type="entry name" value="CART_CTD-like"/>
    <property type="match status" value="1"/>
</dbReference>
<gene>
    <name evidence="5" type="ORF">P4O66_012917</name>
</gene>
<dbReference type="AlphaFoldDB" id="A0AAD8ZVF1"/>
<dbReference type="GO" id="GO:0043410">
    <property type="term" value="P:positive regulation of MAPK cascade"/>
    <property type="evidence" value="ECO:0007669"/>
    <property type="project" value="InterPro"/>
</dbReference>
<evidence type="ECO:0000256" key="1">
    <source>
        <dbReference type="ARBA" id="ARBA00004613"/>
    </source>
</evidence>